<protein>
    <submittedName>
        <fullName evidence="1">Uncharacterized protein</fullName>
    </submittedName>
</protein>
<dbReference type="AlphaFoldDB" id="A0A2R5FGK9"/>
<sequence>MTTPSQVPQIALLNLGLGQCRQYGVNPADEYC</sequence>
<reference evidence="1 2" key="1">
    <citation type="submission" date="2017-06" db="EMBL/GenBank/DDBJ databases">
        <title>Genome sequencing of cyanobaciteial culture collection at National Institute for Environmental Studies (NIES).</title>
        <authorList>
            <person name="Hirose Y."/>
            <person name="Shimura Y."/>
            <person name="Fujisawa T."/>
            <person name="Nakamura Y."/>
            <person name="Kawachi M."/>
        </authorList>
    </citation>
    <scope>NUCLEOTIDE SEQUENCE [LARGE SCALE GENOMIC DNA]</scope>
    <source>
        <strain evidence="1 2">NIES-4072</strain>
    </source>
</reference>
<organism evidence="1 2">
    <name type="scientific">Nostoc commune NIES-4072</name>
    <dbReference type="NCBI Taxonomy" id="2005467"/>
    <lineage>
        <taxon>Bacteria</taxon>
        <taxon>Bacillati</taxon>
        <taxon>Cyanobacteriota</taxon>
        <taxon>Cyanophyceae</taxon>
        <taxon>Nostocales</taxon>
        <taxon>Nostocaceae</taxon>
        <taxon>Nostoc</taxon>
    </lineage>
</organism>
<evidence type="ECO:0000313" key="1">
    <source>
        <dbReference type="EMBL" id="GBG16418.1"/>
    </source>
</evidence>
<name>A0A2R5FGK9_NOSCO</name>
<keyword evidence="2" id="KW-1185">Reference proteome</keyword>
<evidence type="ECO:0000313" key="2">
    <source>
        <dbReference type="Proteomes" id="UP000245124"/>
    </source>
</evidence>
<comment type="caution">
    <text evidence="1">The sequence shown here is derived from an EMBL/GenBank/DDBJ whole genome shotgun (WGS) entry which is preliminary data.</text>
</comment>
<accession>A0A2R5FGK9</accession>
<dbReference type="Proteomes" id="UP000245124">
    <property type="component" value="Unassembled WGS sequence"/>
</dbReference>
<gene>
    <name evidence="1" type="ORF">NIES4072_00640</name>
</gene>
<proteinExistence type="predicted"/>
<dbReference type="EMBL" id="BDUD01000001">
    <property type="protein sequence ID" value="GBG16418.1"/>
    <property type="molecule type" value="Genomic_DNA"/>
</dbReference>